<feature type="domain" description="EamA" evidence="6">
    <location>
        <begin position="500"/>
        <end position="630"/>
    </location>
</feature>
<dbReference type="InterPro" id="IPR000620">
    <property type="entry name" value="EamA_dom"/>
</dbReference>
<dbReference type="GO" id="GO:0016020">
    <property type="term" value="C:membrane"/>
    <property type="evidence" value="ECO:0007669"/>
    <property type="project" value="UniProtKB-SubCell"/>
</dbReference>
<feature type="transmembrane region" description="Helical" evidence="5">
    <location>
        <begin position="316"/>
        <end position="334"/>
    </location>
</feature>
<keyword evidence="2 5" id="KW-0812">Transmembrane</keyword>
<comment type="caution">
    <text evidence="7">The sequence shown here is derived from an EMBL/GenBank/DDBJ whole genome shotgun (WGS) entry which is preliminary data.</text>
</comment>
<feature type="domain" description="EamA" evidence="6">
    <location>
        <begin position="652"/>
        <end position="779"/>
    </location>
</feature>
<proteinExistence type="predicted"/>
<feature type="domain" description="EamA" evidence="6">
    <location>
        <begin position="105"/>
        <end position="236"/>
    </location>
</feature>
<dbReference type="AlphaFoldDB" id="A0A3M6TEE2"/>
<feature type="transmembrane region" description="Helical" evidence="5">
    <location>
        <begin position="530"/>
        <end position="548"/>
    </location>
</feature>
<feature type="transmembrane region" description="Helical" evidence="5">
    <location>
        <begin position="712"/>
        <end position="730"/>
    </location>
</feature>
<name>A0A3M6TEE2_POCDA</name>
<feature type="transmembrane region" description="Helical" evidence="5">
    <location>
        <begin position="254"/>
        <end position="275"/>
    </location>
</feature>
<evidence type="ECO:0000256" key="2">
    <source>
        <dbReference type="ARBA" id="ARBA00022692"/>
    </source>
</evidence>
<dbReference type="PANTHER" id="PTHR22911">
    <property type="entry name" value="ACYL-MALONYL CONDENSING ENZYME-RELATED"/>
    <property type="match status" value="1"/>
</dbReference>
<evidence type="ECO:0000259" key="6">
    <source>
        <dbReference type="Pfam" id="PF00892"/>
    </source>
</evidence>
<keyword evidence="3 5" id="KW-1133">Transmembrane helix</keyword>
<feature type="transmembrane region" description="Helical" evidence="5">
    <location>
        <begin position="346"/>
        <end position="367"/>
    </location>
</feature>
<evidence type="ECO:0000256" key="3">
    <source>
        <dbReference type="ARBA" id="ARBA00022989"/>
    </source>
</evidence>
<evidence type="ECO:0000256" key="1">
    <source>
        <dbReference type="ARBA" id="ARBA00004141"/>
    </source>
</evidence>
<feature type="transmembrane region" description="Helical" evidence="5">
    <location>
        <begin position="282"/>
        <end position="304"/>
    </location>
</feature>
<feature type="transmembrane region" description="Helical" evidence="5">
    <location>
        <begin position="590"/>
        <end position="607"/>
    </location>
</feature>
<sequence length="807" mass="88663">MEARIFSPFLRLWRKSDDECLLENDAIVLQHEEHSLEVDEKCFVDTNAHHKMEESSRTNTADSTGDEFTTINLQEDTARPPYSVTGEVSVTTEVTSPAVKRVAFLGMTLCVISSLFISSAALLIKLAESIPSLEITFIRLTLQLVFSLPPMIFFKDKFIHPWSKSKFLLLRGVTGVTGMALSIYAVKHMPLADQRVIFYTSPVYTAILGRVFLKESVSKFDAVAILSTIGGVVLIARPTFLFGSLGEASKSEKVWFPTLLAVVSAICHACSIVLTRKISKKVVVFYVAVVGTIISLIASLISNFGFKFPDCRTHDALYVLGAGALGYGGQLLVTKALTLEKASIISLVRTTGIAFSFVLQLIVLHVVPDGLSIGGAILVLLCNVSIFIKKFLDKKNNMTARIFAPITNRFRRKAEGRKRLVENDLGLLLQEDFLQEPIEDNHTLLEETEQTLGTGHRNSLSSDTRDNHAVKHLEDSDSGGFKITTRERAPAKKRLRAFVGIILALTSAFFFTLGALMVKLAESVSSVQVSFMRLTIQLTCILPTMIFYKDNFIFPWSKTKFLVLRGTVGVTTMTMSIYAIKHMPLADARVIFYTSPVHTAIIARIFLKESVSKFDVAAMILSIGGVVLIARPTFLFGSQGEHSTSIQAWIPTLLAVLAALGAAVTATVTRKMSQEVGIRVVIFYFFLIGSVLTLALSMALGFKYPDCGSYDTIYIIVAAFCGFCGQLLATKALSMEKASVVSLVRTIGIAYSFIFQITILDDAPSGLSIGGAILVLLCNVCIFLKKFLDVKKTHAEVPKQEEDTEHQ</sequence>
<dbReference type="EMBL" id="RCHS01003787">
    <property type="protein sequence ID" value="RMX39743.1"/>
    <property type="molecule type" value="Genomic_DNA"/>
</dbReference>
<feature type="transmembrane region" description="Helical" evidence="5">
    <location>
        <begin position="495"/>
        <end position="518"/>
    </location>
</feature>
<dbReference type="PANTHER" id="PTHR22911:SF6">
    <property type="entry name" value="SOLUTE CARRIER FAMILY 35 MEMBER G1"/>
    <property type="match status" value="1"/>
</dbReference>
<protein>
    <recommendedName>
        <fullName evidence="6">EamA domain-containing protein</fullName>
    </recommendedName>
</protein>
<gene>
    <name evidence="7" type="ORF">pdam_00022332</name>
</gene>
<feature type="transmembrane region" description="Helical" evidence="5">
    <location>
        <begin position="646"/>
        <end position="668"/>
    </location>
</feature>
<dbReference type="SUPFAM" id="SSF103481">
    <property type="entry name" value="Multidrug resistance efflux transporter EmrE"/>
    <property type="match status" value="3"/>
</dbReference>
<feature type="transmembrane region" description="Helical" evidence="5">
    <location>
        <begin position="742"/>
        <end position="760"/>
    </location>
</feature>
<feature type="transmembrane region" description="Helical" evidence="5">
    <location>
        <begin position="166"/>
        <end position="184"/>
    </location>
</feature>
<feature type="transmembrane region" description="Helical" evidence="5">
    <location>
        <begin position="373"/>
        <end position="392"/>
    </location>
</feature>
<accession>A0A3M6TEE2</accession>
<dbReference type="OrthoDB" id="5968806at2759"/>
<evidence type="ECO:0000313" key="7">
    <source>
        <dbReference type="EMBL" id="RMX39743.1"/>
    </source>
</evidence>
<feature type="transmembrane region" description="Helical" evidence="5">
    <location>
        <begin position="102"/>
        <end position="124"/>
    </location>
</feature>
<feature type="transmembrane region" description="Helical" evidence="5">
    <location>
        <begin position="196"/>
        <end position="213"/>
    </location>
</feature>
<feature type="transmembrane region" description="Helical" evidence="5">
    <location>
        <begin position="614"/>
        <end position="634"/>
    </location>
</feature>
<reference evidence="7 8" key="1">
    <citation type="journal article" date="2018" name="Sci. Rep.">
        <title>Comparative analysis of the Pocillopora damicornis genome highlights role of immune system in coral evolution.</title>
        <authorList>
            <person name="Cunning R."/>
            <person name="Bay R.A."/>
            <person name="Gillette P."/>
            <person name="Baker A.C."/>
            <person name="Traylor-Knowles N."/>
        </authorList>
    </citation>
    <scope>NUCLEOTIDE SEQUENCE [LARGE SCALE GENOMIC DNA]</scope>
    <source>
        <strain evidence="7">RSMAS</strain>
        <tissue evidence="7">Whole animal</tissue>
    </source>
</reference>
<feature type="transmembrane region" description="Helical" evidence="5">
    <location>
        <begin position="766"/>
        <end position="784"/>
    </location>
</feature>
<keyword evidence="8" id="KW-1185">Reference proteome</keyword>
<dbReference type="Pfam" id="PF00892">
    <property type="entry name" value="EamA"/>
    <property type="match status" value="4"/>
</dbReference>
<evidence type="ECO:0000256" key="4">
    <source>
        <dbReference type="ARBA" id="ARBA00023136"/>
    </source>
</evidence>
<feature type="transmembrane region" description="Helical" evidence="5">
    <location>
        <begin position="136"/>
        <end position="154"/>
    </location>
</feature>
<dbReference type="Proteomes" id="UP000275408">
    <property type="component" value="Unassembled WGS sequence"/>
</dbReference>
<dbReference type="InterPro" id="IPR037185">
    <property type="entry name" value="EmrE-like"/>
</dbReference>
<keyword evidence="4 5" id="KW-0472">Membrane</keyword>
<evidence type="ECO:0000313" key="8">
    <source>
        <dbReference type="Proteomes" id="UP000275408"/>
    </source>
</evidence>
<evidence type="ECO:0000256" key="5">
    <source>
        <dbReference type="SAM" id="Phobius"/>
    </source>
</evidence>
<feature type="transmembrane region" description="Helical" evidence="5">
    <location>
        <begin position="560"/>
        <end position="578"/>
    </location>
</feature>
<organism evidence="7 8">
    <name type="scientific">Pocillopora damicornis</name>
    <name type="common">Cauliflower coral</name>
    <name type="synonym">Millepora damicornis</name>
    <dbReference type="NCBI Taxonomy" id="46731"/>
    <lineage>
        <taxon>Eukaryota</taxon>
        <taxon>Metazoa</taxon>
        <taxon>Cnidaria</taxon>
        <taxon>Anthozoa</taxon>
        <taxon>Hexacorallia</taxon>
        <taxon>Scleractinia</taxon>
        <taxon>Astrocoeniina</taxon>
        <taxon>Pocilloporidae</taxon>
        <taxon>Pocillopora</taxon>
    </lineage>
</organism>
<feature type="transmembrane region" description="Helical" evidence="5">
    <location>
        <begin position="680"/>
        <end position="700"/>
    </location>
</feature>
<feature type="domain" description="EamA" evidence="6">
    <location>
        <begin position="258"/>
        <end position="381"/>
    </location>
</feature>
<feature type="transmembrane region" description="Helical" evidence="5">
    <location>
        <begin position="220"/>
        <end position="242"/>
    </location>
</feature>
<comment type="subcellular location">
    <subcellularLocation>
        <location evidence="1">Membrane</location>
        <topology evidence="1">Multi-pass membrane protein</topology>
    </subcellularLocation>
</comment>